<dbReference type="CDD" id="cd02947">
    <property type="entry name" value="TRX_family"/>
    <property type="match status" value="1"/>
</dbReference>
<protein>
    <submittedName>
        <fullName evidence="3">Uncharacterized protein</fullName>
    </submittedName>
</protein>
<dbReference type="InterPro" id="IPR019734">
    <property type="entry name" value="TPR_rpt"/>
</dbReference>
<evidence type="ECO:0000313" key="3">
    <source>
        <dbReference type="EMBL" id="CAA7406548.1"/>
    </source>
</evidence>
<dbReference type="InterPro" id="IPR044534">
    <property type="entry name" value="TTL1-4"/>
</dbReference>
<dbReference type="SUPFAM" id="SSF48452">
    <property type="entry name" value="TPR-like"/>
    <property type="match status" value="2"/>
</dbReference>
<dbReference type="Gene3D" id="1.25.40.10">
    <property type="entry name" value="Tetratricopeptide repeat domain"/>
    <property type="match status" value="1"/>
</dbReference>
<reference evidence="3" key="1">
    <citation type="submission" date="2020-02" db="EMBL/GenBank/DDBJ databases">
        <authorList>
            <person name="Scholz U."/>
            <person name="Mascher M."/>
            <person name="Fiebig A."/>
        </authorList>
    </citation>
    <scope>NUCLEOTIDE SEQUENCE</scope>
</reference>
<dbReference type="AlphaFoldDB" id="A0A7I8LB89"/>
<proteinExistence type="predicted"/>
<gene>
    <name evidence="3" type="ORF">SI8410_13017226</name>
</gene>
<dbReference type="PROSITE" id="PS50005">
    <property type="entry name" value="TPR"/>
    <property type="match status" value="2"/>
</dbReference>
<dbReference type="Pfam" id="PF13432">
    <property type="entry name" value="TPR_16"/>
    <property type="match status" value="1"/>
</dbReference>
<feature type="region of interest" description="Disordered" evidence="2">
    <location>
        <begin position="1"/>
        <end position="89"/>
    </location>
</feature>
<organism evidence="3 4">
    <name type="scientific">Spirodela intermedia</name>
    <name type="common">Intermediate duckweed</name>
    <dbReference type="NCBI Taxonomy" id="51605"/>
    <lineage>
        <taxon>Eukaryota</taxon>
        <taxon>Viridiplantae</taxon>
        <taxon>Streptophyta</taxon>
        <taxon>Embryophyta</taxon>
        <taxon>Tracheophyta</taxon>
        <taxon>Spermatophyta</taxon>
        <taxon>Magnoliopsida</taxon>
        <taxon>Liliopsida</taxon>
        <taxon>Araceae</taxon>
        <taxon>Lemnoideae</taxon>
        <taxon>Spirodela</taxon>
    </lineage>
</organism>
<dbReference type="Proteomes" id="UP000663760">
    <property type="component" value="Chromosome 13"/>
</dbReference>
<dbReference type="PANTHER" id="PTHR46050">
    <property type="entry name" value="TPR REPEAT-CONTAINING THIOREDOXIN"/>
    <property type="match status" value="1"/>
</dbReference>
<dbReference type="PANTHER" id="PTHR46050:SF7">
    <property type="entry name" value="TETRATRICOPEPTIDE REPEAT (TPR)-LIKE SUPERFAMILY PROTEIN"/>
    <property type="match status" value="1"/>
</dbReference>
<evidence type="ECO:0000256" key="2">
    <source>
        <dbReference type="SAM" id="MobiDB-lite"/>
    </source>
</evidence>
<dbReference type="SUPFAM" id="SSF52833">
    <property type="entry name" value="Thioredoxin-like"/>
    <property type="match status" value="1"/>
</dbReference>
<sequence>MGDRKEVIQGEKTMTGCSGGFRALYNTVFGRRTSSSPRKSSSATATPRASFSPTVNSKRRRGGSDQSSLIVPHVNLDSPVSPGKSKMAVQQKVVQRQLDLPVRPPPPPSRPVAAPPVPSISGELESVIYDHQRSKESGNLVRASSSNVMLFGNLGNLRCGNSAAAPSRNVLDYLPMTANEKESKGKTRKAGSGGGAPPSATAGKTHNPKETAAPPAPTTCRVLSKRLDPEALKDLGDAQYENGRFAEALALYEQAAVINPEKSLYWVNKAAANAGLGRFLEAAADCREGVRIEPSNTKAHLRLAALYLRLGEAEKAMHHYKQAGSDAGDRGVAQTRSLQSHLAKVNEARKRKDWHSVLKEAQFALSSGADSAPQVFALQAEALLKLERYEEAETALIDAPTFDRDACAKFYGSSGGAYLFMVRSLVDMASGRFDDAVTNSQRAAQLDPSNREAAAVAWRARVVSSARTKGNDLFKASKYGEACVAYGEGLGQDPQNPILLCNRAACRSKLRQWEKAIEDCSLALNVRPSYTKARLRRADCYAKLERWEESVQDYEWLGQELPGDEEVLRSLAEVHGQRKRRDEESECRNPFSDLVVVKTPDQLSDMTKSMGTYVVFFGDKESKTRQISDFLVQLRKKHPSVHFVEVDKEDNPKLARSEGPGPLPAFRIYKDGSLIKDLDRPELGLLESSLRSLQ</sequence>
<name>A0A7I8LB89_SPIIN</name>
<feature type="repeat" description="TPR" evidence="1">
    <location>
        <begin position="229"/>
        <end position="262"/>
    </location>
</feature>
<feature type="region of interest" description="Disordered" evidence="2">
    <location>
        <begin position="179"/>
        <end position="217"/>
    </location>
</feature>
<keyword evidence="4" id="KW-1185">Reference proteome</keyword>
<dbReference type="SMART" id="SM00028">
    <property type="entry name" value="TPR"/>
    <property type="match status" value="8"/>
</dbReference>
<accession>A0A7I8LB89</accession>
<dbReference type="GO" id="GO:0005737">
    <property type="term" value="C:cytoplasm"/>
    <property type="evidence" value="ECO:0007669"/>
    <property type="project" value="TreeGrafter"/>
</dbReference>
<dbReference type="InterPro" id="IPR011990">
    <property type="entry name" value="TPR-like_helical_dom_sf"/>
</dbReference>
<evidence type="ECO:0000256" key="1">
    <source>
        <dbReference type="PROSITE-ProRule" id="PRU00339"/>
    </source>
</evidence>
<dbReference type="Gene3D" id="3.40.30.10">
    <property type="entry name" value="Glutaredoxin"/>
    <property type="match status" value="1"/>
</dbReference>
<dbReference type="InterPro" id="IPR036249">
    <property type="entry name" value="Thioredoxin-like_sf"/>
</dbReference>
<dbReference type="EMBL" id="LR746276">
    <property type="protein sequence ID" value="CAA7406548.1"/>
    <property type="molecule type" value="Genomic_DNA"/>
</dbReference>
<evidence type="ECO:0000313" key="4">
    <source>
        <dbReference type="Proteomes" id="UP000663760"/>
    </source>
</evidence>
<keyword evidence="1" id="KW-0802">TPR repeat</keyword>
<dbReference type="OrthoDB" id="2335338at2759"/>
<feature type="repeat" description="TPR" evidence="1">
    <location>
        <begin position="417"/>
        <end position="450"/>
    </location>
</feature>
<feature type="compositionally biased region" description="Low complexity" evidence="2">
    <location>
        <begin position="31"/>
        <end position="47"/>
    </location>
</feature>